<evidence type="ECO:0000259" key="3">
    <source>
        <dbReference type="PROSITE" id="PS51900"/>
    </source>
</evidence>
<dbReference type="InterPro" id="IPR011010">
    <property type="entry name" value="DNA_brk_join_enz"/>
</dbReference>
<dbReference type="InterPro" id="IPR004107">
    <property type="entry name" value="Integrase_SAM-like_N"/>
</dbReference>
<evidence type="ECO:0000256" key="1">
    <source>
        <dbReference type="ARBA" id="ARBA00023125"/>
    </source>
</evidence>
<dbReference type="AlphaFoldDB" id="A0A1G8WSI9"/>
<dbReference type="SUPFAM" id="SSF56349">
    <property type="entry name" value="DNA breaking-rejoining enzymes"/>
    <property type="match status" value="1"/>
</dbReference>
<dbReference type="PROSITE" id="PS51900">
    <property type="entry name" value="CB"/>
    <property type="match status" value="1"/>
</dbReference>
<keyword evidence="1 2" id="KW-0238">DNA-binding</keyword>
<dbReference type="InterPro" id="IPR044068">
    <property type="entry name" value="CB"/>
</dbReference>
<gene>
    <name evidence="4" type="ORF">SAMN04487909_12910</name>
</gene>
<protein>
    <submittedName>
        <fullName evidence="4">Phage integrase, N-terminal SAM-like domain</fullName>
    </submittedName>
</protein>
<proteinExistence type="predicted"/>
<dbReference type="Gene3D" id="1.10.150.130">
    <property type="match status" value="1"/>
</dbReference>
<dbReference type="EMBL" id="FNED01000029">
    <property type="protein sequence ID" value="SDJ81036.1"/>
    <property type="molecule type" value="Genomic_DNA"/>
</dbReference>
<feature type="domain" description="Core-binding (CB)" evidence="3">
    <location>
        <begin position="27"/>
        <end position="119"/>
    </location>
</feature>
<sequence>MKDYLQNELIKFKIEVEVGEYITPEKMTSEAFVKKWGTKHASTHLAEKTLYTYQSNSKNRISPIFCHLRLDQIKPLHIVSFIDSLSKEGTLQGFRKEILSTSTIEIHHRILKNIFSRAVEWKLIKQNPIAGIKKPAVKLKEIIPYDETEVKELLLAL</sequence>
<evidence type="ECO:0000313" key="4">
    <source>
        <dbReference type="EMBL" id="SDJ81036.1"/>
    </source>
</evidence>
<evidence type="ECO:0000313" key="5">
    <source>
        <dbReference type="Proteomes" id="UP000182836"/>
    </source>
</evidence>
<evidence type="ECO:0000256" key="2">
    <source>
        <dbReference type="PROSITE-ProRule" id="PRU01248"/>
    </source>
</evidence>
<dbReference type="GO" id="GO:0015074">
    <property type="term" value="P:DNA integration"/>
    <property type="evidence" value="ECO:0007669"/>
    <property type="project" value="InterPro"/>
</dbReference>
<dbReference type="Proteomes" id="UP000182836">
    <property type="component" value="Unassembled WGS sequence"/>
</dbReference>
<reference evidence="4 5" key="1">
    <citation type="submission" date="2016-10" db="EMBL/GenBank/DDBJ databases">
        <authorList>
            <person name="de Groot N.N."/>
        </authorList>
    </citation>
    <scope>NUCLEOTIDE SEQUENCE [LARGE SCALE GENOMIC DNA]</scope>
    <source>
        <strain evidence="4 5">DSM 2895</strain>
    </source>
</reference>
<organism evidence="4 5">
    <name type="scientific">Aneurinibacillus migulanus</name>
    <name type="common">Bacillus migulanus</name>
    <dbReference type="NCBI Taxonomy" id="47500"/>
    <lineage>
        <taxon>Bacteria</taxon>
        <taxon>Bacillati</taxon>
        <taxon>Bacillota</taxon>
        <taxon>Bacilli</taxon>
        <taxon>Bacillales</taxon>
        <taxon>Paenibacillaceae</taxon>
        <taxon>Aneurinibacillus group</taxon>
        <taxon>Aneurinibacillus</taxon>
    </lineage>
</organism>
<name>A0A1G8WSI9_ANEMI</name>
<accession>A0A1G8WSI9</accession>
<dbReference type="GeneID" id="87589685"/>
<dbReference type="InterPro" id="IPR010998">
    <property type="entry name" value="Integrase_recombinase_N"/>
</dbReference>
<dbReference type="Pfam" id="PF14659">
    <property type="entry name" value="Phage_int_SAM_3"/>
    <property type="match status" value="1"/>
</dbReference>
<dbReference type="RefSeq" id="WP_235356562.1">
    <property type="nucleotide sequence ID" value="NZ_BJOA01000086.1"/>
</dbReference>
<dbReference type="GO" id="GO:0003677">
    <property type="term" value="F:DNA binding"/>
    <property type="evidence" value="ECO:0007669"/>
    <property type="project" value="UniProtKB-UniRule"/>
</dbReference>